<name>A0ABT9HFG5_9GAMM</name>
<dbReference type="RefSeq" id="WP_156508489.1">
    <property type="nucleotide sequence ID" value="NZ_DAMDIC010000007.1"/>
</dbReference>
<accession>A0ABT9HFG5</accession>
<keyword evidence="2" id="KW-1185">Reference proteome</keyword>
<evidence type="ECO:0008006" key="3">
    <source>
        <dbReference type="Google" id="ProtNLM"/>
    </source>
</evidence>
<dbReference type="Proteomes" id="UP001228171">
    <property type="component" value="Unassembled WGS sequence"/>
</dbReference>
<gene>
    <name evidence="1" type="ORF">Q8P09_05370</name>
</gene>
<evidence type="ECO:0000313" key="2">
    <source>
        <dbReference type="Proteomes" id="UP001228171"/>
    </source>
</evidence>
<protein>
    <recommendedName>
        <fullName evidence="3">Type IV secretion protein Rhs</fullName>
    </recommendedName>
</protein>
<dbReference type="EMBL" id="JAVAJI010000006">
    <property type="protein sequence ID" value="MDP4544506.1"/>
    <property type="molecule type" value="Genomic_DNA"/>
</dbReference>
<organism evidence="1 2">
    <name type="scientific">Psychrobacter faecalis</name>
    <dbReference type="NCBI Taxonomy" id="180588"/>
    <lineage>
        <taxon>Bacteria</taxon>
        <taxon>Pseudomonadati</taxon>
        <taxon>Pseudomonadota</taxon>
        <taxon>Gammaproteobacteria</taxon>
        <taxon>Moraxellales</taxon>
        <taxon>Moraxellaceae</taxon>
        <taxon>Psychrobacter</taxon>
    </lineage>
</organism>
<proteinExistence type="predicted"/>
<reference evidence="1 2" key="1">
    <citation type="submission" date="2023-08" db="EMBL/GenBank/DDBJ databases">
        <authorList>
            <person name="Kumar R."/>
        </authorList>
    </citation>
    <scope>NUCLEOTIDE SEQUENCE [LARGE SCALE GENOMIC DNA]</scope>
    <source>
        <strain evidence="1 2">LUR13</strain>
    </source>
</reference>
<sequence>MGYKKDFSLASDVSKHFFIHEMTHVWQYQNGQTVALRAIGEQLFFEFPSQAINHIGKKLSIEINGFKGAYSYELDVRKDLLDYGIEQQASIVADYWAMKNGLHVELRNSIRATNRNDAYLTHYRIIVDTVVKKY</sequence>
<evidence type="ECO:0000313" key="1">
    <source>
        <dbReference type="EMBL" id="MDP4544506.1"/>
    </source>
</evidence>
<comment type="caution">
    <text evidence="1">The sequence shown here is derived from an EMBL/GenBank/DDBJ whole genome shotgun (WGS) entry which is preliminary data.</text>
</comment>